<protein>
    <submittedName>
        <fullName evidence="2">RNA-binding protein</fullName>
    </submittedName>
</protein>
<dbReference type="SUPFAM" id="SSF88697">
    <property type="entry name" value="PUA domain-like"/>
    <property type="match status" value="1"/>
</dbReference>
<dbReference type="OrthoDB" id="9342715at2"/>
<keyword evidence="3" id="KW-1185">Reference proteome</keyword>
<organism evidence="2 3">
    <name type="scientific">Piscinibacter gummiphilus</name>
    <dbReference type="NCBI Taxonomy" id="946333"/>
    <lineage>
        <taxon>Bacteria</taxon>
        <taxon>Pseudomonadati</taxon>
        <taxon>Pseudomonadota</taxon>
        <taxon>Betaproteobacteria</taxon>
        <taxon>Burkholderiales</taxon>
        <taxon>Sphaerotilaceae</taxon>
        <taxon>Piscinibacter</taxon>
    </lineage>
</organism>
<dbReference type="InterPro" id="IPR015947">
    <property type="entry name" value="PUA-like_sf"/>
</dbReference>
<dbReference type="Proteomes" id="UP000193427">
    <property type="component" value="Chromosome"/>
</dbReference>
<accession>A0A1W6L6H5</accession>
<dbReference type="Gene3D" id="2.30.130.30">
    <property type="entry name" value="Hypothetical protein"/>
    <property type="match status" value="1"/>
</dbReference>
<dbReference type="Pfam" id="PF04266">
    <property type="entry name" value="ASCH"/>
    <property type="match status" value="1"/>
</dbReference>
<name>A0A1W6L6H5_9BURK</name>
<dbReference type="EMBL" id="CP015118">
    <property type="protein sequence ID" value="ARN19780.1"/>
    <property type="molecule type" value="Genomic_DNA"/>
</dbReference>
<dbReference type="STRING" id="946333.A4W93_07565"/>
<evidence type="ECO:0000259" key="1">
    <source>
        <dbReference type="Pfam" id="PF04266"/>
    </source>
</evidence>
<dbReference type="RefSeq" id="WP_085750048.1">
    <property type="nucleotide sequence ID" value="NZ_BSPR01000008.1"/>
</dbReference>
<evidence type="ECO:0000313" key="2">
    <source>
        <dbReference type="EMBL" id="ARN19780.1"/>
    </source>
</evidence>
<proteinExistence type="predicted"/>
<gene>
    <name evidence="2" type="ORF">A4W93_07565</name>
</gene>
<sequence length="124" mass="13533">MRILAALSIVAPHGENIAAGRKTVEVRSWQPPTLPIEDLLIVENSRLLTEDGQVDPDGVAVALVDVVSVAPWLPDEVAAACSAGWQAGYFSWRLGNVRPFSQRVRVPAARKLYEVHLELASLPR</sequence>
<evidence type="ECO:0000313" key="3">
    <source>
        <dbReference type="Proteomes" id="UP000193427"/>
    </source>
</evidence>
<dbReference type="InterPro" id="IPR007374">
    <property type="entry name" value="ASCH_domain"/>
</dbReference>
<dbReference type="KEGG" id="rgu:A4W93_07565"/>
<dbReference type="AlphaFoldDB" id="A0A1W6L6H5"/>
<reference evidence="2 3" key="1">
    <citation type="submission" date="2016-04" db="EMBL/GenBank/DDBJ databases">
        <title>Complete genome sequence of natural rubber-degrading, novel Gram-negative bacterium, Rhizobacter gummiphilus strain NS21.</title>
        <authorList>
            <person name="Tabata M."/>
            <person name="Kasai D."/>
            <person name="Fukuda M."/>
        </authorList>
    </citation>
    <scope>NUCLEOTIDE SEQUENCE [LARGE SCALE GENOMIC DNA]</scope>
    <source>
        <strain evidence="2 3">NS21</strain>
    </source>
</reference>
<feature type="domain" description="ASCH" evidence="1">
    <location>
        <begin position="7"/>
        <end position="85"/>
    </location>
</feature>